<dbReference type="Proteomes" id="UP000824782">
    <property type="component" value="Unassembled WGS sequence"/>
</dbReference>
<gene>
    <name evidence="1" type="ORF">GDO81_029797</name>
</gene>
<organism evidence="1 2">
    <name type="scientific">Engystomops pustulosus</name>
    <name type="common">Tungara frog</name>
    <name type="synonym">Physalaemus pustulosus</name>
    <dbReference type="NCBI Taxonomy" id="76066"/>
    <lineage>
        <taxon>Eukaryota</taxon>
        <taxon>Metazoa</taxon>
        <taxon>Chordata</taxon>
        <taxon>Craniata</taxon>
        <taxon>Vertebrata</taxon>
        <taxon>Euteleostomi</taxon>
        <taxon>Amphibia</taxon>
        <taxon>Batrachia</taxon>
        <taxon>Anura</taxon>
        <taxon>Neobatrachia</taxon>
        <taxon>Hyloidea</taxon>
        <taxon>Leptodactylidae</taxon>
        <taxon>Leiuperinae</taxon>
        <taxon>Engystomops</taxon>
    </lineage>
</organism>
<dbReference type="AlphaFoldDB" id="A0AAV6YI64"/>
<evidence type="ECO:0000313" key="1">
    <source>
        <dbReference type="EMBL" id="KAG8534974.1"/>
    </source>
</evidence>
<dbReference type="EMBL" id="WNYA01083304">
    <property type="protein sequence ID" value="KAG8534974.1"/>
    <property type="molecule type" value="Genomic_DNA"/>
</dbReference>
<comment type="caution">
    <text evidence="1">The sequence shown here is derived from an EMBL/GenBank/DDBJ whole genome shotgun (WGS) entry which is preliminary data.</text>
</comment>
<name>A0AAV6YI64_ENGPU</name>
<proteinExistence type="predicted"/>
<accession>A0AAV6YI64</accession>
<sequence>MPNPSTRQTTHCSVCTVFVTDCPVCSPNNGISHYQHLSDFAFAPITLLTGADIPLVASGHVFLQHCYPRADIPLIHQPGKLIGVHQIRTRLSTTLPSTPPSTCYPTSCPLILHLHTSLPTTIFPREFVLQEQQTSFHIINCPQP</sequence>
<protein>
    <submittedName>
        <fullName evidence="1">Uncharacterized protein</fullName>
    </submittedName>
</protein>
<evidence type="ECO:0000313" key="2">
    <source>
        <dbReference type="Proteomes" id="UP000824782"/>
    </source>
</evidence>
<reference evidence="1" key="1">
    <citation type="thesis" date="2020" institute="ProQuest LLC" country="789 East Eisenhower Parkway, Ann Arbor, MI, USA">
        <title>Comparative Genomics and Chromosome Evolution.</title>
        <authorList>
            <person name="Mudd A.B."/>
        </authorList>
    </citation>
    <scope>NUCLEOTIDE SEQUENCE</scope>
    <source>
        <strain evidence="1">237g6f4</strain>
        <tissue evidence="1">Blood</tissue>
    </source>
</reference>
<keyword evidence="2" id="KW-1185">Reference proteome</keyword>